<feature type="region of interest" description="Disordered" evidence="1">
    <location>
        <begin position="86"/>
        <end position="119"/>
    </location>
</feature>
<proteinExistence type="predicted"/>
<name>A0ABR8BVQ6_APHFL</name>
<dbReference type="RefSeq" id="WP_168651537.1">
    <property type="nucleotide sequence ID" value="NZ_JACJQT010000026.1"/>
</dbReference>
<comment type="caution">
    <text evidence="2">The sequence shown here is derived from an EMBL/GenBank/DDBJ whole genome shotgun (WGS) entry which is preliminary data.</text>
</comment>
<evidence type="ECO:0000313" key="3">
    <source>
        <dbReference type="Proteomes" id="UP000606721"/>
    </source>
</evidence>
<keyword evidence="3" id="KW-1185">Reference proteome</keyword>
<evidence type="ECO:0000256" key="1">
    <source>
        <dbReference type="SAM" id="MobiDB-lite"/>
    </source>
</evidence>
<evidence type="ECO:0000313" key="2">
    <source>
        <dbReference type="EMBL" id="MBD2278939.1"/>
    </source>
</evidence>
<gene>
    <name evidence="2" type="ORF">H6F99_11735</name>
</gene>
<dbReference type="Proteomes" id="UP000606721">
    <property type="component" value="Unassembled WGS sequence"/>
</dbReference>
<organism evidence="2 3">
    <name type="scientific">Aphanizomenon flos-aquae FACHB-1040</name>
    <dbReference type="NCBI Taxonomy" id="2692887"/>
    <lineage>
        <taxon>Bacteria</taxon>
        <taxon>Bacillati</taxon>
        <taxon>Cyanobacteriota</taxon>
        <taxon>Cyanophyceae</taxon>
        <taxon>Nostocales</taxon>
        <taxon>Aphanizomenonaceae</taxon>
        <taxon>Aphanizomenon</taxon>
    </lineage>
</organism>
<protein>
    <submittedName>
        <fullName evidence="2">Uncharacterized protein</fullName>
    </submittedName>
</protein>
<sequence>MAINILSKADKKLSQLKDGIRVLAWEQYKIDHRVKGKEGYKLFEAEWLEHEIHKMNQAKFDKFIADLGYTIDDLLGERTRYYQKRNQATGIGNEPAEFVSDESASPDYSESNEPDGIPY</sequence>
<accession>A0ABR8BVQ6</accession>
<reference evidence="2 3" key="1">
    <citation type="journal article" date="2020" name="ISME J.">
        <title>Comparative genomics reveals insights into cyanobacterial evolution and habitat adaptation.</title>
        <authorList>
            <person name="Chen M.Y."/>
            <person name="Teng W.K."/>
            <person name="Zhao L."/>
            <person name="Hu C.X."/>
            <person name="Zhou Y.K."/>
            <person name="Han B.P."/>
            <person name="Song L.R."/>
            <person name="Shu W.S."/>
        </authorList>
    </citation>
    <scope>NUCLEOTIDE SEQUENCE [LARGE SCALE GENOMIC DNA]</scope>
    <source>
        <strain evidence="2 3">FACHB-1040</strain>
    </source>
</reference>
<dbReference type="EMBL" id="JACJQT010000026">
    <property type="protein sequence ID" value="MBD2278939.1"/>
    <property type="molecule type" value="Genomic_DNA"/>
</dbReference>
<feature type="compositionally biased region" description="Polar residues" evidence="1">
    <location>
        <begin position="102"/>
        <end position="111"/>
    </location>
</feature>